<comment type="caution">
    <text evidence="1">The sequence shown here is derived from an EMBL/GenBank/DDBJ whole genome shotgun (WGS) entry which is preliminary data.</text>
</comment>
<evidence type="ECO:0000313" key="1">
    <source>
        <dbReference type="EMBL" id="KAJ5073634.1"/>
    </source>
</evidence>
<evidence type="ECO:0000313" key="2">
    <source>
        <dbReference type="Proteomes" id="UP001149090"/>
    </source>
</evidence>
<protein>
    <submittedName>
        <fullName evidence="1">Uncharacterized protein</fullName>
    </submittedName>
</protein>
<organism evidence="1 2">
    <name type="scientific">Anaeramoeba ignava</name>
    <name type="common">Anaerobic marine amoeba</name>
    <dbReference type="NCBI Taxonomy" id="1746090"/>
    <lineage>
        <taxon>Eukaryota</taxon>
        <taxon>Metamonada</taxon>
        <taxon>Anaeramoebidae</taxon>
        <taxon>Anaeramoeba</taxon>
    </lineage>
</organism>
<dbReference type="Proteomes" id="UP001149090">
    <property type="component" value="Unassembled WGS sequence"/>
</dbReference>
<dbReference type="EMBL" id="JAPDFW010000073">
    <property type="protein sequence ID" value="KAJ5073634.1"/>
    <property type="molecule type" value="Genomic_DNA"/>
</dbReference>
<reference evidence="1" key="1">
    <citation type="submission" date="2022-10" db="EMBL/GenBank/DDBJ databases">
        <title>Novel sulphate-reducing endosymbionts in the free-living metamonad Anaeramoeba.</title>
        <authorList>
            <person name="Jerlstrom-Hultqvist J."/>
            <person name="Cepicka I."/>
            <person name="Gallot-Lavallee L."/>
            <person name="Salas-Leiva D."/>
            <person name="Curtis B.A."/>
            <person name="Zahonova K."/>
            <person name="Pipaliya S."/>
            <person name="Dacks J."/>
            <person name="Roger A.J."/>
        </authorList>
    </citation>
    <scope>NUCLEOTIDE SEQUENCE</scope>
    <source>
        <strain evidence="1">BMAN</strain>
    </source>
</reference>
<dbReference type="AlphaFoldDB" id="A0A9Q0RCE3"/>
<accession>A0A9Q0RCE3</accession>
<gene>
    <name evidence="1" type="ORF">M0811_08471</name>
</gene>
<proteinExistence type="predicted"/>
<name>A0A9Q0RCE3_ANAIG</name>
<sequence length="903" mass="108218">MNKNHFENQFEKDIQNEIETEIQIEKEFFLSFPNGKEFFKKWKVLRLQLISEVTDDFIQFCLSFQKLFENWDPNEIKNPNQETNQFEQHFTNEEINQAISQKEAHPLTFLLIILNNLIYSSILIQEQKENKNFNFQMIENQFGENEKRIKSHKHLISLSVVSILSKSKFNRQILFENGIFKILSDLLEITKYVFETMQQIRNSNPKISIYYLFEIQFILSQIMETMKNFLKKRDVLPSKEILKSIKHSEITSLMIEWFLIHLELKKKFLFTKKQYDIQLSIFENLESCYEFGLLKEQEKIDLIEILFTFFDVPILSKIPNLGIENQIQNENIIENEILEDFFQTNFFIFDPKIKKEQNPNISQNLKMNKIDAIHLECDFRSNVFDFLSFVVAQENIVEEFNNHIKISNLKDFILWVCYSFKPKIPKNSKELSNSQEISNSETNPKKVSEIKLYHPYLDTLFNQLRSFQNIKKLNQTITSNENLKKEMNKSENQINPKVNNFKERLLLIYLDLFSNSEQQKEETSNQEIIKTQKHKQRNYLELQMYILFEFKRMIIEESFDEDILIFFQRNGGWKFCFSDYFITKNPNNINIVEKEKNHLEKMHSNLQILLLDFVFNAITKYQKDFDYKILFNQVFKNQKVVSNPTLLNKFLELVIEIIKNKPKTSSNKIIRNYGFQIIQELFFQLFQEKQKQNEKQKETKTEQLCFEIFNLSLKNATVEVILQYPEIINFFIELTYHEKIQKLSLIYIPKFLEKVQNHEGAKEKQFINYLIQKIFLINQIENENENENENQIQNENNQNEFNIFIKKLYGECLKSISKNQIIIQKIALNTNSLVILGTFFEEKNQINTYFSLQMMKEIIKNNDEIMKKFQDLIPIPKFVSILYEYDQGKPTKPNITNSIRFNG</sequence>
<keyword evidence="2" id="KW-1185">Reference proteome</keyword>